<gene>
    <name evidence="2" type="ORF">S01H1_16825</name>
</gene>
<evidence type="ECO:0000313" key="2">
    <source>
        <dbReference type="EMBL" id="GAF67707.1"/>
    </source>
</evidence>
<accession>X0RVC6</accession>
<dbReference type="InterPro" id="IPR058240">
    <property type="entry name" value="rSAM_sf"/>
</dbReference>
<dbReference type="SUPFAM" id="SSF102114">
    <property type="entry name" value="Radical SAM enzymes"/>
    <property type="match status" value="1"/>
</dbReference>
<protein>
    <recommendedName>
        <fullName evidence="1">4Fe4S-binding SPASM domain-containing protein</fullName>
    </recommendedName>
</protein>
<dbReference type="Pfam" id="PF13186">
    <property type="entry name" value="SPASM"/>
    <property type="match status" value="1"/>
</dbReference>
<dbReference type="InterPro" id="IPR023885">
    <property type="entry name" value="4Fe4S-binding_SPASM_dom"/>
</dbReference>
<evidence type="ECO:0000259" key="1">
    <source>
        <dbReference type="Pfam" id="PF13186"/>
    </source>
</evidence>
<dbReference type="CDD" id="cd21109">
    <property type="entry name" value="SPASM"/>
    <property type="match status" value="1"/>
</dbReference>
<organism evidence="2">
    <name type="scientific">marine sediment metagenome</name>
    <dbReference type="NCBI Taxonomy" id="412755"/>
    <lineage>
        <taxon>unclassified sequences</taxon>
        <taxon>metagenomes</taxon>
        <taxon>ecological metagenomes</taxon>
    </lineage>
</organism>
<name>X0RVC6_9ZZZZ</name>
<proteinExistence type="predicted"/>
<feature type="domain" description="4Fe4S-binding SPASM" evidence="1">
    <location>
        <begin position="59"/>
        <end position="127"/>
    </location>
</feature>
<comment type="caution">
    <text evidence="2">The sequence shown here is derived from an EMBL/GenBank/DDBJ whole genome shotgun (WGS) entry which is preliminary data.</text>
</comment>
<sequence>VLAMTPGEFSEARELLAQAGMLAGTSPRLKHNIDEFIETIGEEKGQLRITESVQLRIPCTVGYWLTVIDPTGPVHPCCQCEDSLGSASGSSNLCQVWSSEPYARFRKAARDLPKRGRSLDNCTCHSCDFTQGNIHYYNKLHPLRKIADLSVSPRR</sequence>
<reference evidence="2" key="1">
    <citation type="journal article" date="2014" name="Front. Microbiol.">
        <title>High frequency of phylogenetically diverse reductive dehalogenase-homologous genes in deep subseafloor sedimentary metagenomes.</title>
        <authorList>
            <person name="Kawai M."/>
            <person name="Futagami T."/>
            <person name="Toyoda A."/>
            <person name="Takaki Y."/>
            <person name="Nishi S."/>
            <person name="Hori S."/>
            <person name="Arai W."/>
            <person name="Tsubouchi T."/>
            <person name="Morono Y."/>
            <person name="Uchiyama I."/>
            <person name="Ito T."/>
            <person name="Fujiyama A."/>
            <person name="Inagaki F."/>
            <person name="Takami H."/>
        </authorList>
    </citation>
    <scope>NUCLEOTIDE SEQUENCE</scope>
    <source>
        <strain evidence="2">Expedition CK06-06</strain>
    </source>
</reference>
<dbReference type="AlphaFoldDB" id="X0RVC6"/>
<dbReference type="InterPro" id="IPR013785">
    <property type="entry name" value="Aldolase_TIM"/>
</dbReference>
<dbReference type="Gene3D" id="3.20.20.70">
    <property type="entry name" value="Aldolase class I"/>
    <property type="match status" value="1"/>
</dbReference>
<dbReference type="EMBL" id="BARS01008875">
    <property type="protein sequence ID" value="GAF67707.1"/>
    <property type="molecule type" value="Genomic_DNA"/>
</dbReference>
<feature type="non-terminal residue" evidence="2">
    <location>
        <position position="1"/>
    </location>
</feature>